<evidence type="ECO:0000259" key="1">
    <source>
        <dbReference type="Pfam" id="PF00462"/>
    </source>
</evidence>
<dbReference type="InterPro" id="IPR011767">
    <property type="entry name" value="GLR_AS"/>
</dbReference>
<gene>
    <name evidence="2" type="ORF">EV148_106136</name>
</gene>
<reference evidence="2 3" key="1">
    <citation type="journal article" date="2015" name="Stand. Genomic Sci.">
        <title>Genomic Encyclopedia of Bacterial and Archaeal Type Strains, Phase III: the genomes of soil and plant-associated and newly described type strains.</title>
        <authorList>
            <person name="Whitman W.B."/>
            <person name="Woyke T."/>
            <person name="Klenk H.P."/>
            <person name="Zhou Y."/>
            <person name="Lilburn T.G."/>
            <person name="Beck B.J."/>
            <person name="De Vos P."/>
            <person name="Vandamme P."/>
            <person name="Eisen J.A."/>
            <person name="Garrity G."/>
            <person name="Hugenholtz P."/>
            <person name="Kyrpides N.C."/>
        </authorList>
    </citation>
    <scope>NUCLEOTIDE SEQUENCE [LARGE SCALE GENOMIC DNA]</scope>
    <source>
        <strain evidence="2 3">A3</strain>
    </source>
</reference>
<dbReference type="Pfam" id="PF00462">
    <property type="entry name" value="Glutaredoxin"/>
    <property type="match status" value="1"/>
</dbReference>
<sequence>MNPVLRRLRGVFSTLALVAVAAACGWLGVSVVRSLVAQPMQQTGDYSAIVREAGHPVVLFATTTCPYCRQARALLDAMKVEHVVYDVDVSDAARALYGRLHANSVPVLVTARLRITGFDEAAYRSLLTRGGADAASGRP</sequence>
<dbReference type="PROSITE" id="PS00195">
    <property type="entry name" value="GLUTAREDOXIN_1"/>
    <property type="match status" value="1"/>
</dbReference>
<dbReference type="AlphaFoldDB" id="A0A4R2I6P0"/>
<evidence type="ECO:0000313" key="3">
    <source>
        <dbReference type="Proteomes" id="UP000294862"/>
    </source>
</evidence>
<dbReference type="InterPro" id="IPR036249">
    <property type="entry name" value="Thioredoxin-like_sf"/>
</dbReference>
<keyword evidence="3" id="KW-1185">Reference proteome</keyword>
<dbReference type="Proteomes" id="UP000294862">
    <property type="component" value="Unassembled WGS sequence"/>
</dbReference>
<dbReference type="SUPFAM" id="SSF52833">
    <property type="entry name" value="Thioredoxin-like"/>
    <property type="match status" value="1"/>
</dbReference>
<dbReference type="PROSITE" id="PS51257">
    <property type="entry name" value="PROKAR_LIPOPROTEIN"/>
    <property type="match status" value="1"/>
</dbReference>
<comment type="caution">
    <text evidence="2">The sequence shown here is derived from an EMBL/GenBank/DDBJ whole genome shotgun (WGS) entry which is preliminary data.</text>
</comment>
<feature type="domain" description="Glutaredoxin" evidence="1">
    <location>
        <begin position="57"/>
        <end position="109"/>
    </location>
</feature>
<dbReference type="Gene3D" id="3.40.30.10">
    <property type="entry name" value="Glutaredoxin"/>
    <property type="match status" value="1"/>
</dbReference>
<accession>A0A4R2I6P0</accession>
<dbReference type="InterPro" id="IPR002109">
    <property type="entry name" value="Glutaredoxin"/>
</dbReference>
<dbReference type="PROSITE" id="PS51354">
    <property type="entry name" value="GLUTAREDOXIN_2"/>
    <property type="match status" value="1"/>
</dbReference>
<organism evidence="2 3">
    <name type="scientific">Dokdonella fugitiva</name>
    <dbReference type="NCBI Taxonomy" id="328517"/>
    <lineage>
        <taxon>Bacteria</taxon>
        <taxon>Pseudomonadati</taxon>
        <taxon>Pseudomonadota</taxon>
        <taxon>Gammaproteobacteria</taxon>
        <taxon>Lysobacterales</taxon>
        <taxon>Rhodanobacteraceae</taxon>
        <taxon>Dokdonella</taxon>
    </lineage>
</organism>
<dbReference type="EMBL" id="SLWQ01000006">
    <property type="protein sequence ID" value="TCO39981.1"/>
    <property type="molecule type" value="Genomic_DNA"/>
</dbReference>
<evidence type="ECO:0000313" key="2">
    <source>
        <dbReference type="EMBL" id="TCO39981.1"/>
    </source>
</evidence>
<dbReference type="CDD" id="cd02976">
    <property type="entry name" value="NrdH"/>
    <property type="match status" value="1"/>
</dbReference>
<proteinExistence type="predicted"/>
<protein>
    <submittedName>
        <fullName evidence="2">Glutaredoxin</fullName>
    </submittedName>
</protein>
<name>A0A4R2I6P0_9GAMM</name>